<protein>
    <recommendedName>
        <fullName evidence="4">PH domain-containing protein</fullName>
    </recommendedName>
</protein>
<evidence type="ECO:0000313" key="2">
    <source>
        <dbReference type="EMBL" id="MFC4333482.1"/>
    </source>
</evidence>
<gene>
    <name evidence="2" type="ORF">ACFPC0_38115</name>
</gene>
<evidence type="ECO:0008006" key="4">
    <source>
        <dbReference type="Google" id="ProtNLM"/>
    </source>
</evidence>
<name>A0ABV8TSR8_9ACTN</name>
<keyword evidence="1" id="KW-0812">Transmembrane</keyword>
<dbReference type="EMBL" id="JBHSDP010000031">
    <property type="protein sequence ID" value="MFC4333482.1"/>
    <property type="molecule type" value="Genomic_DNA"/>
</dbReference>
<proteinExistence type="predicted"/>
<keyword evidence="1" id="KW-1133">Transmembrane helix</keyword>
<accession>A0ABV8TSR8</accession>
<dbReference type="RefSeq" id="WP_381744800.1">
    <property type="nucleotide sequence ID" value="NZ_JBHSDP010000031.1"/>
</dbReference>
<reference evidence="3" key="1">
    <citation type="journal article" date="2019" name="Int. J. Syst. Evol. Microbiol.">
        <title>The Global Catalogue of Microorganisms (GCM) 10K type strain sequencing project: providing services to taxonomists for standard genome sequencing and annotation.</title>
        <authorList>
            <consortium name="The Broad Institute Genomics Platform"/>
            <consortium name="The Broad Institute Genome Sequencing Center for Infectious Disease"/>
            <person name="Wu L."/>
            <person name="Ma J."/>
        </authorList>
    </citation>
    <scope>NUCLEOTIDE SEQUENCE [LARGE SCALE GENOMIC DNA]</scope>
    <source>
        <strain evidence="3">PCU 347</strain>
    </source>
</reference>
<keyword evidence="3" id="KW-1185">Reference proteome</keyword>
<organism evidence="2 3">
    <name type="scientific">Streptomyces andamanensis</name>
    <dbReference type="NCBI Taxonomy" id="1565035"/>
    <lineage>
        <taxon>Bacteria</taxon>
        <taxon>Bacillati</taxon>
        <taxon>Actinomycetota</taxon>
        <taxon>Actinomycetes</taxon>
        <taxon>Kitasatosporales</taxon>
        <taxon>Streptomycetaceae</taxon>
        <taxon>Streptomyces</taxon>
    </lineage>
</organism>
<evidence type="ECO:0000313" key="3">
    <source>
        <dbReference type="Proteomes" id="UP001595824"/>
    </source>
</evidence>
<feature type="transmembrane region" description="Helical" evidence="1">
    <location>
        <begin position="49"/>
        <end position="69"/>
    </location>
</feature>
<keyword evidence="1" id="KW-0472">Membrane</keyword>
<sequence>MAHEKAENATGARATRAGAVAATEHAARVAERHGFGAHRATRALGGGDVGCAGFGAGVVLLAPGIGLTAGSHGTAVTALGAAFLALAVALPLAALRHERHRDGRLPRLHAFDGGLVLTGRDEAVAHPWRDIRVVERTETTTVGQGGNRMTVRRIRFQHVGGQVLCSMAADATAVEIARVALAGGAHT</sequence>
<comment type="caution">
    <text evidence="2">The sequence shown here is derived from an EMBL/GenBank/DDBJ whole genome shotgun (WGS) entry which is preliminary data.</text>
</comment>
<evidence type="ECO:0000256" key="1">
    <source>
        <dbReference type="SAM" id="Phobius"/>
    </source>
</evidence>
<dbReference type="Proteomes" id="UP001595824">
    <property type="component" value="Unassembled WGS sequence"/>
</dbReference>
<feature type="transmembrane region" description="Helical" evidence="1">
    <location>
        <begin position="75"/>
        <end position="95"/>
    </location>
</feature>